<dbReference type="InterPro" id="IPR010496">
    <property type="entry name" value="AL/BT2_dom"/>
</dbReference>
<feature type="domain" description="3-keto-alpha-glucoside-1,2-lyase/3-keto-2-hydroxy-glucal hydratase" evidence="1">
    <location>
        <begin position="215"/>
        <end position="345"/>
    </location>
</feature>
<proteinExistence type="predicted"/>
<protein>
    <recommendedName>
        <fullName evidence="1">3-keto-alpha-glucoside-1,2-lyase/3-keto-2-hydroxy-glucal hydratase domain-containing protein</fullName>
    </recommendedName>
</protein>
<evidence type="ECO:0000259" key="1">
    <source>
        <dbReference type="Pfam" id="PF06439"/>
    </source>
</evidence>
<reference evidence="2 3" key="1">
    <citation type="journal article" date="2016" name="Sci. Rep.">
        <title>Metabolic traits of an uncultured archaeal lineage -MSBL1- from brine pools of the Red Sea.</title>
        <authorList>
            <person name="Mwirichia R."/>
            <person name="Alam I."/>
            <person name="Rashid M."/>
            <person name="Vinu M."/>
            <person name="Ba-Alawi W."/>
            <person name="Anthony Kamau A."/>
            <person name="Kamanda Ngugi D."/>
            <person name="Goker M."/>
            <person name="Klenk H.P."/>
            <person name="Bajic V."/>
            <person name="Stingl U."/>
        </authorList>
    </citation>
    <scope>NUCLEOTIDE SEQUENCE [LARGE SCALE GENOMIC DNA]</scope>
    <source>
        <strain evidence="2">SCGC-AAA261D19</strain>
    </source>
</reference>
<dbReference type="Pfam" id="PF06439">
    <property type="entry name" value="3keto-disac_hyd"/>
    <property type="match status" value="1"/>
</dbReference>
<organism evidence="2 3">
    <name type="scientific">candidate division MSBL1 archaeon SCGC-AAA261D19</name>
    <dbReference type="NCBI Taxonomy" id="1698273"/>
    <lineage>
        <taxon>Archaea</taxon>
        <taxon>Methanobacteriati</taxon>
        <taxon>Methanobacteriota</taxon>
        <taxon>candidate division MSBL1</taxon>
    </lineage>
</organism>
<evidence type="ECO:0000313" key="3">
    <source>
        <dbReference type="Proteomes" id="UP000070400"/>
    </source>
</evidence>
<keyword evidence="3" id="KW-1185">Reference proteome</keyword>
<dbReference type="Proteomes" id="UP000070400">
    <property type="component" value="Unassembled WGS sequence"/>
</dbReference>
<dbReference type="Gene3D" id="2.60.120.560">
    <property type="entry name" value="Exo-inulinase, domain 1"/>
    <property type="match status" value="1"/>
</dbReference>
<evidence type="ECO:0000313" key="2">
    <source>
        <dbReference type="EMBL" id="KXB02362.1"/>
    </source>
</evidence>
<dbReference type="EMBL" id="LHXX01000017">
    <property type="protein sequence ID" value="KXB02362.1"/>
    <property type="molecule type" value="Genomic_DNA"/>
</dbReference>
<gene>
    <name evidence="2" type="ORF">AKJ43_01910</name>
</gene>
<accession>A0A133V7E3</accession>
<dbReference type="GO" id="GO:0016787">
    <property type="term" value="F:hydrolase activity"/>
    <property type="evidence" value="ECO:0007669"/>
    <property type="project" value="InterPro"/>
</dbReference>
<sequence>MDEEGISLFAWWFFKGGIEQACKRLRAKKILKEGEARELEESLKRYHQAWNLIRESSKLHRNFDENWMLDSISSLVVENSVNYAIKKLGGSFSRNTGFKKKLDILFKKAKESGIELDEARWKRSLREKWAGRHLPVHEAYATPSSPESAQESYETVLRWLRDLKKAGLSPISQKIELKKENWKEIKGKGNWKFDKEGYTQASKGACNLSLIKGLKTKNASIELEAKSLDGRGGQHIVWRSDGRVLKEGNCYCFGSINLGQPKPYVHFWIWKEGDRKEIRWESSRVPVDLKPNKFHKYKVEFHDDWFKMYIDDVLISQISDNTHTEEGHLGIHCGSSTTFKNIQVRKPKEIRPEMRIIDWSKPAGRLDEARVIVVGQKAYHMGKPYDSWAKNRNLPIEIGAGEDHRQHLKSIGVECVCDTPPSVEWLESRLGT</sequence>
<comment type="caution">
    <text evidence="2">The sequence shown here is derived from an EMBL/GenBank/DDBJ whole genome shotgun (WGS) entry which is preliminary data.</text>
</comment>
<name>A0A133V7E3_9EURY</name>
<dbReference type="AlphaFoldDB" id="A0A133V7E3"/>